<dbReference type="RefSeq" id="WP_020816324.1">
    <property type="nucleotide sequence ID" value="NZ_ATAY01000070.1"/>
</dbReference>
<feature type="binding site" evidence="11">
    <location>
        <position position="305"/>
    </location>
    <ligand>
        <name>FMN</name>
        <dbReference type="ChEBI" id="CHEBI:58210"/>
    </ligand>
</feature>
<sequence>MNTLGEIFRCTTWGESHGEAIGCVIDGCPAGLEITAKDFTCELDRDITDAELGTPRKESNNVKLLSGVFEGKTLGTPICIVIYNDGQKSGDYYEFKDYYRPGHAEFSYHNRYGFYDYRGGGRSSGRVFISLLAAAAISKKLLKKHNIAFESKVVELAGICCENEEAEKKAKEKCLKIASYGDSSGGIISLRIKGVPSGVGSPVFGKLNSMIMYALSSIGGVKGIECGLGIESAQMCGSRFNDSFIKTSHGASLASNNSGGFLGGISTGMDLLFRIAVKPTPSILCDQNTVNNKTMNEEVIKLKGRFDKNFTPRVGPLAEALASIVLVDQMILSGHINPVRIV</sequence>
<dbReference type="EMBL" id="ATAY01000070">
    <property type="protein sequence ID" value="EPR10206.1"/>
    <property type="molecule type" value="Genomic_DNA"/>
</dbReference>
<keyword evidence="7 11" id="KW-0274">FAD</keyword>
<keyword evidence="8 11" id="KW-0521">NADP</keyword>
<comment type="catalytic activity">
    <reaction evidence="11">
        <text>5-O-(1-carboxyvinyl)-3-phosphoshikimate = chorismate + phosphate</text>
        <dbReference type="Rhea" id="RHEA:21020"/>
        <dbReference type="ChEBI" id="CHEBI:29748"/>
        <dbReference type="ChEBI" id="CHEBI:43474"/>
        <dbReference type="ChEBI" id="CHEBI:57701"/>
        <dbReference type="EC" id="4.2.3.5"/>
    </reaction>
</comment>
<name>U4QZ28_9FIRM</name>
<keyword evidence="9 11" id="KW-0057">Aromatic amino acid biosynthesis</keyword>
<feature type="binding site" evidence="11">
    <location>
        <position position="45"/>
    </location>
    <ligand>
        <name>NADP(+)</name>
        <dbReference type="ChEBI" id="CHEBI:58349"/>
    </ligand>
</feature>
<dbReference type="PATRIC" id="fig|1330534.3.peg.2844"/>
<keyword evidence="6 11" id="KW-0288">FMN</keyword>
<evidence type="ECO:0000256" key="11">
    <source>
        <dbReference type="HAMAP-Rule" id="MF_00300"/>
    </source>
</evidence>
<evidence type="ECO:0000313" key="12">
    <source>
        <dbReference type="EMBL" id="EPR10206.1"/>
    </source>
</evidence>
<dbReference type="GO" id="GO:0005829">
    <property type="term" value="C:cytosol"/>
    <property type="evidence" value="ECO:0007669"/>
    <property type="project" value="TreeGrafter"/>
</dbReference>
<feature type="binding site" evidence="11">
    <location>
        <begin position="122"/>
        <end position="124"/>
    </location>
    <ligand>
        <name>FMN</name>
        <dbReference type="ChEBI" id="CHEBI:58210"/>
    </ligand>
</feature>
<reference evidence="12 13" key="1">
    <citation type="journal article" date="2013" name="Genome Announc.">
        <title>Draft Genome Sequence of the Cellulolytic Bacterium Clostridium papyrosolvens C7 (ATCC 700395).</title>
        <authorList>
            <person name="Zepeda V."/>
            <person name="Dassa B."/>
            <person name="Borovok I."/>
            <person name="Lamed R."/>
            <person name="Bayer E.A."/>
            <person name="Cate J.H."/>
        </authorList>
    </citation>
    <scope>NUCLEOTIDE SEQUENCE [LARGE SCALE GENOMIC DNA]</scope>
    <source>
        <strain evidence="12 13">C7</strain>
    </source>
</reference>
<dbReference type="PANTHER" id="PTHR21085">
    <property type="entry name" value="CHORISMATE SYNTHASE"/>
    <property type="match status" value="1"/>
</dbReference>
<comment type="similarity">
    <text evidence="2 11">Belongs to the chorismate synthase family.</text>
</comment>
<evidence type="ECO:0000256" key="9">
    <source>
        <dbReference type="ARBA" id="ARBA00023141"/>
    </source>
</evidence>
<comment type="caution">
    <text evidence="12">The sequence shown here is derived from an EMBL/GenBank/DDBJ whole genome shotgun (WGS) entry which is preliminary data.</text>
</comment>
<dbReference type="PROSITE" id="PS00787">
    <property type="entry name" value="CHORISMATE_SYNTHASE_1"/>
    <property type="match status" value="1"/>
</dbReference>
<evidence type="ECO:0000256" key="7">
    <source>
        <dbReference type="ARBA" id="ARBA00022827"/>
    </source>
</evidence>
<evidence type="ECO:0000256" key="3">
    <source>
        <dbReference type="ARBA" id="ARBA00013036"/>
    </source>
</evidence>
<accession>U4QZ28</accession>
<dbReference type="InterPro" id="IPR020541">
    <property type="entry name" value="Chorismate_synthase_CS"/>
</dbReference>
<dbReference type="NCBIfam" id="NF003793">
    <property type="entry name" value="PRK05382.1"/>
    <property type="match status" value="1"/>
</dbReference>
<dbReference type="OrthoDB" id="9771806at2"/>
<dbReference type="PIRSF" id="PIRSF001456">
    <property type="entry name" value="Chorismate_synth"/>
    <property type="match status" value="1"/>
</dbReference>
<dbReference type="Proteomes" id="UP000016860">
    <property type="component" value="Unassembled WGS sequence"/>
</dbReference>
<evidence type="ECO:0000256" key="10">
    <source>
        <dbReference type="ARBA" id="ARBA00023239"/>
    </source>
</evidence>
<dbReference type="UniPathway" id="UPA00053">
    <property type="reaction ID" value="UER00090"/>
</dbReference>
<keyword evidence="4 11" id="KW-0028">Amino-acid biosynthesis</keyword>
<dbReference type="SUPFAM" id="SSF103263">
    <property type="entry name" value="Chorismate synthase, AroC"/>
    <property type="match status" value="1"/>
</dbReference>
<feature type="binding site" evidence="11">
    <location>
        <begin position="278"/>
        <end position="282"/>
    </location>
    <ligand>
        <name>FMN</name>
        <dbReference type="ChEBI" id="CHEBI:58210"/>
    </ligand>
</feature>
<dbReference type="GO" id="GO:0004107">
    <property type="term" value="F:chorismate synthase activity"/>
    <property type="evidence" value="ECO:0007669"/>
    <property type="project" value="UniProtKB-UniRule"/>
</dbReference>
<dbReference type="PANTHER" id="PTHR21085:SF0">
    <property type="entry name" value="CHORISMATE SYNTHASE"/>
    <property type="match status" value="1"/>
</dbReference>
<dbReference type="InterPro" id="IPR035904">
    <property type="entry name" value="Chorismate_synth_AroC_sf"/>
</dbReference>
<dbReference type="EC" id="4.2.3.5" evidence="3 11"/>
<comment type="cofactor">
    <cofactor evidence="11">
        <name>FMNH2</name>
        <dbReference type="ChEBI" id="CHEBI:57618"/>
    </cofactor>
    <text evidence="11">Reduced FMN (FMNH(2)).</text>
</comment>
<evidence type="ECO:0000256" key="4">
    <source>
        <dbReference type="ARBA" id="ARBA00022605"/>
    </source>
</evidence>
<evidence type="ECO:0000256" key="6">
    <source>
        <dbReference type="ARBA" id="ARBA00022643"/>
    </source>
</evidence>
<organism evidence="12 13">
    <name type="scientific">Ruminiclostridium papyrosolvens C7</name>
    <dbReference type="NCBI Taxonomy" id="1330534"/>
    <lineage>
        <taxon>Bacteria</taxon>
        <taxon>Bacillati</taxon>
        <taxon>Bacillota</taxon>
        <taxon>Clostridia</taxon>
        <taxon>Eubacteriales</taxon>
        <taxon>Oscillospiraceae</taxon>
        <taxon>Ruminiclostridium</taxon>
    </lineage>
</organism>
<keyword evidence="5 11" id="KW-0285">Flavoprotein</keyword>
<dbReference type="CDD" id="cd07304">
    <property type="entry name" value="Chorismate_synthase"/>
    <property type="match status" value="1"/>
</dbReference>
<dbReference type="HAMAP" id="MF_00300">
    <property type="entry name" value="Chorismate_synth"/>
    <property type="match status" value="1"/>
</dbReference>
<dbReference type="STRING" id="1330534.L323_14340"/>
<feature type="binding site" evidence="11">
    <location>
        <position position="263"/>
    </location>
    <ligand>
        <name>FMN</name>
        <dbReference type="ChEBI" id="CHEBI:58210"/>
    </ligand>
</feature>
<dbReference type="GO" id="GO:0008652">
    <property type="term" value="P:amino acid biosynthetic process"/>
    <property type="evidence" value="ECO:0007669"/>
    <property type="project" value="UniProtKB-KW"/>
</dbReference>
<evidence type="ECO:0000313" key="13">
    <source>
        <dbReference type="Proteomes" id="UP000016860"/>
    </source>
</evidence>
<dbReference type="GO" id="GO:0009423">
    <property type="term" value="P:chorismate biosynthetic process"/>
    <property type="evidence" value="ECO:0007669"/>
    <property type="project" value="UniProtKB-UniRule"/>
</dbReference>
<evidence type="ECO:0000256" key="2">
    <source>
        <dbReference type="ARBA" id="ARBA00008014"/>
    </source>
</evidence>
<dbReference type="Pfam" id="PF01264">
    <property type="entry name" value="Chorismate_synt"/>
    <property type="match status" value="1"/>
</dbReference>
<evidence type="ECO:0000256" key="8">
    <source>
        <dbReference type="ARBA" id="ARBA00022857"/>
    </source>
</evidence>
<comment type="pathway">
    <text evidence="1 11">Metabolic intermediate biosynthesis; chorismate biosynthesis; chorismate from D-erythrose 4-phosphate and phosphoenolpyruvate: step 7/7.</text>
</comment>
<evidence type="ECO:0000256" key="5">
    <source>
        <dbReference type="ARBA" id="ARBA00022630"/>
    </source>
</evidence>
<comment type="subunit">
    <text evidence="11">Homotetramer.</text>
</comment>
<evidence type="ECO:0000256" key="1">
    <source>
        <dbReference type="ARBA" id="ARBA00005044"/>
    </source>
</evidence>
<dbReference type="InterPro" id="IPR000453">
    <property type="entry name" value="Chorismate_synth"/>
</dbReference>
<dbReference type="Gene3D" id="3.60.150.10">
    <property type="entry name" value="Chorismate synthase AroC"/>
    <property type="match status" value="2"/>
</dbReference>
<dbReference type="GO" id="GO:0009073">
    <property type="term" value="P:aromatic amino acid family biosynthetic process"/>
    <property type="evidence" value="ECO:0007669"/>
    <property type="project" value="UniProtKB-KW"/>
</dbReference>
<proteinExistence type="inferred from homology"/>
<dbReference type="GO" id="GO:0010181">
    <property type="term" value="F:FMN binding"/>
    <property type="evidence" value="ECO:0007669"/>
    <property type="project" value="TreeGrafter"/>
</dbReference>
<keyword evidence="10 11" id="KW-0456">Lyase</keyword>
<dbReference type="AlphaFoldDB" id="U4QZ28"/>
<gene>
    <name evidence="11" type="primary">aroC</name>
    <name evidence="12" type="ORF">L323_14340</name>
</gene>
<protein>
    <recommendedName>
        <fullName evidence="3 11">Chorismate synthase</fullName>
        <shortName evidence="11">CS</shortName>
        <ecNumber evidence="3 11">4.2.3.5</ecNumber>
    </recommendedName>
    <alternativeName>
        <fullName evidence="11">5-enolpyruvylshikimate-3-phosphate phospholyase</fullName>
    </alternativeName>
</protein>
<comment type="caution">
    <text evidence="11">Lacks conserved residue(s) required for the propagation of feature annotation.</text>
</comment>
<comment type="function">
    <text evidence="11">Catalyzes the anti-1,4-elimination of the C-3 phosphate and the C-6 proR hydrogen from 5-enolpyruvylshikimate-3-phosphate (EPSP) to yield chorismate, which is the branch point compound that serves as the starting substrate for the three terminal pathways of aromatic amino acid biosynthesis. This reaction introduces a second double bond into the aromatic ring system.</text>
</comment>